<reference evidence="1 2" key="1">
    <citation type="submission" date="2014-04" db="EMBL/GenBank/DDBJ databases">
        <authorList>
            <consortium name="DOE Joint Genome Institute"/>
            <person name="Kuo A."/>
            <person name="Zuccaro A."/>
            <person name="Kohler A."/>
            <person name="Nagy L.G."/>
            <person name="Floudas D."/>
            <person name="Copeland A."/>
            <person name="Barry K.W."/>
            <person name="Cichocki N."/>
            <person name="Veneault-Fourrey C."/>
            <person name="LaButti K."/>
            <person name="Lindquist E.A."/>
            <person name="Lipzen A."/>
            <person name="Lundell T."/>
            <person name="Morin E."/>
            <person name="Murat C."/>
            <person name="Sun H."/>
            <person name="Tunlid A."/>
            <person name="Henrissat B."/>
            <person name="Grigoriev I.V."/>
            <person name="Hibbett D.S."/>
            <person name="Martin F."/>
            <person name="Nordberg H.P."/>
            <person name="Cantor M.N."/>
            <person name="Hua S.X."/>
        </authorList>
    </citation>
    <scope>NUCLEOTIDE SEQUENCE [LARGE SCALE GENOMIC DNA]</scope>
    <source>
        <strain evidence="1 2">MAFF 305830</strain>
    </source>
</reference>
<evidence type="ECO:0000313" key="1">
    <source>
        <dbReference type="EMBL" id="KIM21861.1"/>
    </source>
</evidence>
<reference evidence="2" key="2">
    <citation type="submission" date="2015-01" db="EMBL/GenBank/DDBJ databases">
        <title>Evolutionary Origins and Diversification of the Mycorrhizal Mutualists.</title>
        <authorList>
            <consortium name="DOE Joint Genome Institute"/>
            <consortium name="Mycorrhizal Genomics Consortium"/>
            <person name="Kohler A."/>
            <person name="Kuo A."/>
            <person name="Nagy L.G."/>
            <person name="Floudas D."/>
            <person name="Copeland A."/>
            <person name="Barry K.W."/>
            <person name="Cichocki N."/>
            <person name="Veneault-Fourrey C."/>
            <person name="LaButti K."/>
            <person name="Lindquist E.A."/>
            <person name="Lipzen A."/>
            <person name="Lundell T."/>
            <person name="Morin E."/>
            <person name="Murat C."/>
            <person name="Riley R."/>
            <person name="Ohm R."/>
            <person name="Sun H."/>
            <person name="Tunlid A."/>
            <person name="Henrissat B."/>
            <person name="Grigoriev I.V."/>
            <person name="Hibbett D.S."/>
            <person name="Martin F."/>
        </authorList>
    </citation>
    <scope>NUCLEOTIDE SEQUENCE [LARGE SCALE GENOMIC DNA]</scope>
    <source>
        <strain evidence="2">MAFF 305830</strain>
    </source>
</reference>
<accession>A0A0C3ARE8</accession>
<dbReference type="EMBL" id="KN824369">
    <property type="protein sequence ID" value="KIM21861.1"/>
    <property type="molecule type" value="Genomic_DNA"/>
</dbReference>
<dbReference type="HOGENOM" id="CLU_2943274_0_0_1"/>
<keyword evidence="2" id="KW-1185">Reference proteome</keyword>
<protein>
    <submittedName>
        <fullName evidence="1">Uncharacterized protein</fullName>
    </submittedName>
</protein>
<organism evidence="1 2">
    <name type="scientific">Serendipita vermifera MAFF 305830</name>
    <dbReference type="NCBI Taxonomy" id="933852"/>
    <lineage>
        <taxon>Eukaryota</taxon>
        <taxon>Fungi</taxon>
        <taxon>Dikarya</taxon>
        <taxon>Basidiomycota</taxon>
        <taxon>Agaricomycotina</taxon>
        <taxon>Agaricomycetes</taxon>
        <taxon>Sebacinales</taxon>
        <taxon>Serendipitaceae</taxon>
        <taxon>Serendipita</taxon>
    </lineage>
</organism>
<evidence type="ECO:0000313" key="2">
    <source>
        <dbReference type="Proteomes" id="UP000054097"/>
    </source>
</evidence>
<dbReference type="Proteomes" id="UP000054097">
    <property type="component" value="Unassembled WGS sequence"/>
</dbReference>
<name>A0A0C3ARE8_SERVB</name>
<gene>
    <name evidence="1" type="ORF">M408DRAFT_29179</name>
</gene>
<proteinExistence type="predicted"/>
<sequence length="60" mass="6884">MRKRVSTHHPRKRLVWMREAILPISLLPLPPAALLFARSSLRREVAALDKSALRSVDRCP</sequence>
<dbReference type="AlphaFoldDB" id="A0A0C3ARE8"/>